<dbReference type="AlphaFoldDB" id="A0A149VVS7"/>
<dbReference type="CDD" id="cd00093">
    <property type="entry name" value="HTH_XRE"/>
    <property type="match status" value="1"/>
</dbReference>
<dbReference type="STRING" id="1789004.FEMY_21540"/>
<evidence type="ECO:0000313" key="2">
    <source>
        <dbReference type="Proteomes" id="UP000075653"/>
    </source>
</evidence>
<gene>
    <name evidence="1" type="ORF">FEMY_21540</name>
</gene>
<dbReference type="GO" id="GO:0003677">
    <property type="term" value="F:DNA binding"/>
    <property type="evidence" value="ECO:0007669"/>
    <property type="project" value="InterPro"/>
</dbReference>
<comment type="caution">
    <text evidence="1">The sequence shown here is derived from an EMBL/GenBank/DDBJ whole genome shotgun (WGS) entry which is preliminary data.</text>
</comment>
<sequence>MNDETEKTPSSHLRLVEPEKHQSEAEKNFPGVRLVNLLKRRAEKNNEVMSDIAEHLGVSLSYLSSIFRGLRPVTGMSREAYVNAANYLNLPVAQIYLLADVMKLSDFYPEQSVSAVCERIHDSMCLDPKWSGYVPSASTWTSMPMSVKILIGLLYEASGGPRFSELKSASDKEG</sequence>
<dbReference type="InterPro" id="IPR001387">
    <property type="entry name" value="Cro/C1-type_HTH"/>
</dbReference>
<name>A0A149VVS7_9PROT</name>
<accession>A0A149VVS7</accession>
<dbReference type="InterPro" id="IPR010982">
    <property type="entry name" value="Lambda_DNA-bd_dom_sf"/>
</dbReference>
<reference evidence="1 2" key="1">
    <citation type="submission" date="2016-01" db="EMBL/GenBank/DDBJ databases">
        <title>Genome sequence of the acidophilic iron oxidising Ferrovum strain Z-31.</title>
        <authorList>
            <person name="Poehlein A."/>
            <person name="Ullrich S.R."/>
            <person name="Schloemann M."/>
            <person name="Muehling M."/>
            <person name="Daniel R."/>
        </authorList>
    </citation>
    <scope>NUCLEOTIDE SEQUENCE [LARGE SCALE GENOMIC DNA]</scope>
    <source>
        <strain evidence="1 2">Z-31</strain>
    </source>
</reference>
<keyword evidence="2" id="KW-1185">Reference proteome</keyword>
<proteinExistence type="predicted"/>
<evidence type="ECO:0000313" key="1">
    <source>
        <dbReference type="EMBL" id="KXW57327.1"/>
    </source>
</evidence>
<dbReference type="Proteomes" id="UP000075653">
    <property type="component" value="Unassembled WGS sequence"/>
</dbReference>
<organism evidence="1 2">
    <name type="scientific">Ferrovum myxofaciens</name>
    <dbReference type="NCBI Taxonomy" id="416213"/>
    <lineage>
        <taxon>Bacteria</taxon>
        <taxon>Pseudomonadati</taxon>
        <taxon>Pseudomonadota</taxon>
        <taxon>Betaproteobacteria</taxon>
        <taxon>Ferrovales</taxon>
        <taxon>Ferrovaceae</taxon>
        <taxon>Ferrovum</taxon>
    </lineage>
</organism>
<protein>
    <submittedName>
        <fullName evidence="1">Uncharacterized protein</fullName>
    </submittedName>
</protein>
<dbReference type="SUPFAM" id="SSF47413">
    <property type="entry name" value="lambda repressor-like DNA-binding domains"/>
    <property type="match status" value="1"/>
</dbReference>
<dbReference type="EMBL" id="LRRD01000073">
    <property type="protein sequence ID" value="KXW57327.1"/>
    <property type="molecule type" value="Genomic_DNA"/>
</dbReference>